<dbReference type="InParanoid" id="D7TG28"/>
<reference evidence="2" key="1">
    <citation type="journal article" date="2007" name="Nature">
        <title>The grapevine genome sequence suggests ancestral hexaploidization in major angiosperm phyla.</title>
        <authorList>
            <consortium name="The French-Italian Public Consortium for Grapevine Genome Characterization."/>
            <person name="Jaillon O."/>
            <person name="Aury J.-M."/>
            <person name="Noel B."/>
            <person name="Policriti A."/>
            <person name="Clepet C."/>
            <person name="Casagrande A."/>
            <person name="Choisne N."/>
            <person name="Aubourg S."/>
            <person name="Vitulo N."/>
            <person name="Jubin C."/>
            <person name="Vezzi A."/>
            <person name="Legeai F."/>
            <person name="Hugueney P."/>
            <person name="Dasilva C."/>
            <person name="Horner D."/>
            <person name="Mica E."/>
            <person name="Jublot D."/>
            <person name="Poulain J."/>
            <person name="Bruyere C."/>
            <person name="Billault A."/>
            <person name="Segurens B."/>
            <person name="Gouyvenoux M."/>
            <person name="Ugarte E."/>
            <person name="Cattonaro F."/>
            <person name="Anthouard V."/>
            <person name="Vico V."/>
            <person name="Del Fabbro C."/>
            <person name="Alaux M."/>
            <person name="Di Gaspero G."/>
            <person name="Dumas V."/>
            <person name="Felice N."/>
            <person name="Paillard S."/>
            <person name="Juman I."/>
            <person name="Moroldo M."/>
            <person name="Scalabrin S."/>
            <person name="Canaguier A."/>
            <person name="Le Clainche I."/>
            <person name="Malacrida G."/>
            <person name="Durand E."/>
            <person name="Pesole G."/>
            <person name="Laucou V."/>
            <person name="Chatelet P."/>
            <person name="Merdinoglu D."/>
            <person name="Delledonne M."/>
            <person name="Pezzotti M."/>
            <person name="Lecharny A."/>
            <person name="Scarpelli C."/>
            <person name="Artiguenave F."/>
            <person name="Pe M.E."/>
            <person name="Valle G."/>
            <person name="Morgante M."/>
            <person name="Caboche M."/>
            <person name="Adam-Blondon A.-F."/>
            <person name="Weissenbach J."/>
            <person name="Quetier F."/>
            <person name="Wincker P."/>
        </authorList>
    </citation>
    <scope>NUCLEOTIDE SEQUENCE [LARGE SCALE GENOMIC DNA]</scope>
    <source>
        <strain evidence="2">cv. Pinot noir / PN40024</strain>
    </source>
</reference>
<dbReference type="Proteomes" id="UP000009183">
    <property type="component" value="Unassembled WGS sequence, unordered"/>
</dbReference>
<keyword evidence="2" id="KW-1185">Reference proteome</keyword>
<organism evidence="1 2">
    <name type="scientific">Vitis vinifera</name>
    <name type="common">Grape</name>
    <dbReference type="NCBI Taxonomy" id="29760"/>
    <lineage>
        <taxon>Eukaryota</taxon>
        <taxon>Viridiplantae</taxon>
        <taxon>Streptophyta</taxon>
        <taxon>Embryophyta</taxon>
        <taxon>Tracheophyta</taxon>
        <taxon>Spermatophyta</taxon>
        <taxon>Magnoliopsida</taxon>
        <taxon>eudicotyledons</taxon>
        <taxon>Gunneridae</taxon>
        <taxon>Pentapetalae</taxon>
        <taxon>rosids</taxon>
        <taxon>Vitales</taxon>
        <taxon>Vitaceae</taxon>
        <taxon>Viteae</taxon>
        <taxon>Vitis</taxon>
    </lineage>
</organism>
<gene>
    <name evidence="1" type="ORF">VIT_00s0208g00060</name>
</gene>
<evidence type="ECO:0000313" key="2">
    <source>
        <dbReference type="Proteomes" id="UP000009183"/>
    </source>
</evidence>
<name>D7TG28_VITVI</name>
<protein>
    <submittedName>
        <fullName evidence="1">Uncharacterized protein</fullName>
    </submittedName>
</protein>
<dbReference type="HOGENOM" id="CLU_2946382_0_0_1"/>
<dbReference type="AlphaFoldDB" id="D7TG28"/>
<dbReference type="STRING" id="29760.D7TG28"/>
<dbReference type="PaxDb" id="29760-VIT_00s0208g00060.t01"/>
<dbReference type="EMBL" id="FN595783">
    <property type="protein sequence ID" value="CBI29451.3"/>
    <property type="molecule type" value="Genomic_DNA"/>
</dbReference>
<evidence type="ECO:0000313" key="1">
    <source>
        <dbReference type="EMBL" id="CBI29451.3"/>
    </source>
</evidence>
<proteinExistence type="predicted"/>
<sequence>MIMNSLCINRAHSQKHKSLESNETPLYCFTSTTIEESPQILALSPPPMFTSRQVLTICNV</sequence>
<accession>D7TG28</accession>